<reference evidence="2 3" key="1">
    <citation type="submission" date="2021-02" db="EMBL/GenBank/DDBJ databases">
        <title>Leishmania (Mundinia) enrietti genome sequencing and assembly.</title>
        <authorList>
            <person name="Almutairi H."/>
            <person name="Gatherer D."/>
        </authorList>
    </citation>
    <scope>NUCLEOTIDE SEQUENCE [LARGE SCALE GENOMIC DNA]</scope>
    <source>
        <strain evidence="2">CUR178</strain>
    </source>
</reference>
<name>A0A836HJM0_LEIEN</name>
<sequence length="167" mass="18371">MFVAINVFRCGSARPDRAMCELKISAFVKESVRQPRPSACVSHSSFLPSLPAVAAANNRDRDDAPAKEHNAVDDRGTERRRDKWDDRSLNPEDMEQDLDAFQLKAIMRLPDPYRPPGGTGVLGGRTAGSRGRWCGGFWCSSAAPAAAPSRQRRVHVTGCRLPALILR</sequence>
<organism evidence="2 3">
    <name type="scientific">Leishmania enriettii</name>
    <dbReference type="NCBI Taxonomy" id="5663"/>
    <lineage>
        <taxon>Eukaryota</taxon>
        <taxon>Discoba</taxon>
        <taxon>Euglenozoa</taxon>
        <taxon>Kinetoplastea</taxon>
        <taxon>Metakinetoplastina</taxon>
        <taxon>Trypanosomatida</taxon>
        <taxon>Trypanosomatidae</taxon>
        <taxon>Leishmaniinae</taxon>
        <taxon>Leishmania</taxon>
    </lineage>
</organism>
<gene>
    <name evidence="2" type="ORF">CUR178_08513</name>
</gene>
<keyword evidence="3" id="KW-1185">Reference proteome</keyword>
<proteinExistence type="predicted"/>
<dbReference type="RefSeq" id="XP_067696243.1">
    <property type="nucleotide sequence ID" value="XM_067840140.1"/>
</dbReference>
<dbReference type="KEGG" id="lenr:94175650"/>
<comment type="caution">
    <text evidence="2">The sequence shown here is derived from an EMBL/GenBank/DDBJ whole genome shotgun (WGS) entry which is preliminary data.</text>
</comment>
<feature type="region of interest" description="Disordered" evidence="1">
    <location>
        <begin position="58"/>
        <end position="92"/>
    </location>
</feature>
<feature type="compositionally biased region" description="Basic and acidic residues" evidence="1">
    <location>
        <begin position="58"/>
        <end position="90"/>
    </location>
</feature>
<dbReference type="GeneID" id="94175650"/>
<evidence type="ECO:0000256" key="1">
    <source>
        <dbReference type="SAM" id="MobiDB-lite"/>
    </source>
</evidence>
<dbReference type="AlphaFoldDB" id="A0A836HJM0"/>
<evidence type="ECO:0000313" key="2">
    <source>
        <dbReference type="EMBL" id="KAG5487427.1"/>
    </source>
</evidence>
<dbReference type="Proteomes" id="UP000674179">
    <property type="component" value="Chromosome 1"/>
</dbReference>
<dbReference type="EMBL" id="JAFHKP010000001">
    <property type="protein sequence ID" value="KAG5487427.1"/>
    <property type="molecule type" value="Genomic_DNA"/>
</dbReference>
<evidence type="ECO:0000313" key="3">
    <source>
        <dbReference type="Proteomes" id="UP000674179"/>
    </source>
</evidence>
<accession>A0A836HJM0</accession>
<protein>
    <submittedName>
        <fullName evidence="2">Uncharacterized protein</fullName>
    </submittedName>
</protein>